<evidence type="ECO:0000313" key="2">
    <source>
        <dbReference type="Proteomes" id="UP000186524"/>
    </source>
</evidence>
<dbReference type="AlphaFoldDB" id="A0A1Q5P460"/>
<proteinExistence type="predicted"/>
<dbReference type="STRING" id="1714354.BLL40_05245"/>
<protein>
    <submittedName>
        <fullName evidence="1">Uncharacterized protein</fullName>
    </submittedName>
</protein>
<evidence type="ECO:0000313" key="1">
    <source>
        <dbReference type="EMBL" id="OKL36998.1"/>
    </source>
</evidence>
<keyword evidence="2" id="KW-1185">Reference proteome</keyword>
<accession>A0A1Q5P460</accession>
<dbReference type="OrthoDB" id="338143at2"/>
<gene>
    <name evidence="1" type="ORF">BLL40_05245</name>
</gene>
<dbReference type="Proteomes" id="UP000186524">
    <property type="component" value="Unassembled WGS sequence"/>
</dbReference>
<name>A0A1Q5P460_9BACI</name>
<sequence length="118" mass="12800">MNIEVRLQDNMVLNATKEGYSASTLAEELNDQTKVMKAIGDVIVNLNTITVILPAERDSSLHNIELLLQQGTPLTAEVDPYVAASLAESLNDNKKVLLAIGDLVVNRRAVLRVTSKSA</sequence>
<dbReference type="EMBL" id="MRWQ01000005">
    <property type="protein sequence ID" value="OKL36998.1"/>
    <property type="molecule type" value="Genomic_DNA"/>
</dbReference>
<reference evidence="1 2" key="1">
    <citation type="submission" date="2016-12" db="EMBL/GenBank/DDBJ databases">
        <title>Domibacillus sp. SAOS 44 whole genome sequencing.</title>
        <authorList>
            <person name="Verma A."/>
            <person name="Krishnamurthi S."/>
        </authorList>
    </citation>
    <scope>NUCLEOTIDE SEQUENCE [LARGE SCALE GENOMIC DNA]</scope>
    <source>
        <strain evidence="1 2">SAOS 44</strain>
    </source>
</reference>
<comment type="caution">
    <text evidence="1">The sequence shown here is derived from an EMBL/GenBank/DDBJ whole genome shotgun (WGS) entry which is preliminary data.</text>
</comment>
<organism evidence="1 2">
    <name type="scientific">Domibacillus mangrovi</name>
    <dbReference type="NCBI Taxonomy" id="1714354"/>
    <lineage>
        <taxon>Bacteria</taxon>
        <taxon>Bacillati</taxon>
        <taxon>Bacillota</taxon>
        <taxon>Bacilli</taxon>
        <taxon>Bacillales</taxon>
        <taxon>Bacillaceae</taxon>
        <taxon>Domibacillus</taxon>
    </lineage>
</organism>
<dbReference type="RefSeq" id="WP_073710879.1">
    <property type="nucleotide sequence ID" value="NZ_MRWQ01000005.1"/>
</dbReference>